<name>A0AAD7EJG9_9AGAR</name>
<accession>A0AAD7EJG9</accession>
<comment type="caution">
    <text evidence="2">The sequence shown here is derived from an EMBL/GenBank/DDBJ whole genome shotgun (WGS) entry which is preliminary data.</text>
</comment>
<feature type="region of interest" description="Disordered" evidence="1">
    <location>
        <begin position="67"/>
        <end position="112"/>
    </location>
</feature>
<feature type="compositionally biased region" description="Polar residues" evidence="1">
    <location>
        <begin position="72"/>
        <end position="85"/>
    </location>
</feature>
<dbReference type="Proteomes" id="UP001218218">
    <property type="component" value="Unassembled WGS sequence"/>
</dbReference>
<gene>
    <name evidence="2" type="ORF">DFH08DRAFT_816403</name>
</gene>
<evidence type="ECO:0000313" key="2">
    <source>
        <dbReference type="EMBL" id="KAJ7327562.1"/>
    </source>
</evidence>
<proteinExistence type="predicted"/>
<evidence type="ECO:0000313" key="3">
    <source>
        <dbReference type="Proteomes" id="UP001218218"/>
    </source>
</evidence>
<sequence length="206" mass="22160">MDLDGLGNTFEDSDSNLGHEFSWTIKGITSSVSYAAASAGQAANSRSQCACSGVFTKQLLASGYWVPDEPSPRNTKVHNLSSSAVRRQGEPPIRKQNVHAASTLSSKNGRGDPGVVMNKYNVYRNSALQVGGNPKEEMVFAQRALGDGLGLGVYPAAWAEVDVAETGDRLLLAEHQKRMTRCTANMECPHNRVKSKSQKTTADCGR</sequence>
<reference evidence="2" key="1">
    <citation type="submission" date="2023-03" db="EMBL/GenBank/DDBJ databases">
        <title>Massive genome expansion in bonnet fungi (Mycena s.s.) driven by repeated elements and novel gene families across ecological guilds.</title>
        <authorList>
            <consortium name="Lawrence Berkeley National Laboratory"/>
            <person name="Harder C.B."/>
            <person name="Miyauchi S."/>
            <person name="Viragh M."/>
            <person name="Kuo A."/>
            <person name="Thoen E."/>
            <person name="Andreopoulos B."/>
            <person name="Lu D."/>
            <person name="Skrede I."/>
            <person name="Drula E."/>
            <person name="Henrissat B."/>
            <person name="Morin E."/>
            <person name="Kohler A."/>
            <person name="Barry K."/>
            <person name="LaButti K."/>
            <person name="Morin E."/>
            <person name="Salamov A."/>
            <person name="Lipzen A."/>
            <person name="Mereny Z."/>
            <person name="Hegedus B."/>
            <person name="Baldrian P."/>
            <person name="Stursova M."/>
            <person name="Weitz H."/>
            <person name="Taylor A."/>
            <person name="Grigoriev I.V."/>
            <person name="Nagy L.G."/>
            <person name="Martin F."/>
            <person name="Kauserud H."/>
        </authorList>
    </citation>
    <scope>NUCLEOTIDE SEQUENCE</scope>
    <source>
        <strain evidence="2">CBHHK002</strain>
    </source>
</reference>
<feature type="compositionally biased region" description="Polar residues" evidence="1">
    <location>
        <begin position="99"/>
        <end position="108"/>
    </location>
</feature>
<organism evidence="2 3">
    <name type="scientific">Mycena albidolilacea</name>
    <dbReference type="NCBI Taxonomy" id="1033008"/>
    <lineage>
        <taxon>Eukaryota</taxon>
        <taxon>Fungi</taxon>
        <taxon>Dikarya</taxon>
        <taxon>Basidiomycota</taxon>
        <taxon>Agaricomycotina</taxon>
        <taxon>Agaricomycetes</taxon>
        <taxon>Agaricomycetidae</taxon>
        <taxon>Agaricales</taxon>
        <taxon>Marasmiineae</taxon>
        <taxon>Mycenaceae</taxon>
        <taxon>Mycena</taxon>
    </lineage>
</organism>
<evidence type="ECO:0000256" key="1">
    <source>
        <dbReference type="SAM" id="MobiDB-lite"/>
    </source>
</evidence>
<keyword evidence="3" id="KW-1185">Reference proteome</keyword>
<dbReference type="AlphaFoldDB" id="A0AAD7EJG9"/>
<protein>
    <submittedName>
        <fullName evidence="2">Uncharacterized protein</fullName>
    </submittedName>
</protein>
<dbReference type="EMBL" id="JARIHO010000041">
    <property type="protein sequence ID" value="KAJ7327562.1"/>
    <property type="molecule type" value="Genomic_DNA"/>
</dbReference>